<proteinExistence type="predicted"/>
<gene>
    <name evidence="2" type="ORF">SAMN05216605_121156</name>
</gene>
<dbReference type="STRING" id="89065.SAMN05216605_121156"/>
<keyword evidence="1" id="KW-1133">Transmembrane helix</keyword>
<name>A0A1G8R3Q4_9PSED</name>
<dbReference type="EMBL" id="FNCO01000021">
    <property type="protein sequence ID" value="SDJ11614.1"/>
    <property type="molecule type" value="Genomic_DNA"/>
</dbReference>
<evidence type="ECO:0000313" key="2">
    <source>
        <dbReference type="EMBL" id="SDJ11614.1"/>
    </source>
</evidence>
<protein>
    <submittedName>
        <fullName evidence="2">Uncharacterized protein</fullName>
    </submittedName>
</protein>
<keyword evidence="3" id="KW-1185">Reference proteome</keyword>
<evidence type="ECO:0000256" key="1">
    <source>
        <dbReference type="SAM" id="Phobius"/>
    </source>
</evidence>
<feature type="transmembrane region" description="Helical" evidence="1">
    <location>
        <begin position="66"/>
        <end position="87"/>
    </location>
</feature>
<keyword evidence="1" id="KW-0812">Transmembrane</keyword>
<reference evidence="3" key="1">
    <citation type="submission" date="2016-10" db="EMBL/GenBank/DDBJ databases">
        <authorList>
            <person name="Varghese N."/>
            <person name="Submissions S."/>
        </authorList>
    </citation>
    <scope>NUCLEOTIDE SEQUENCE [LARGE SCALE GENOMIC DNA]</scope>
    <source>
        <strain evidence="3">ATCC 700689</strain>
    </source>
</reference>
<evidence type="ECO:0000313" key="3">
    <source>
        <dbReference type="Proteomes" id="UP000182894"/>
    </source>
</evidence>
<dbReference type="RefSeq" id="WP_074758346.1">
    <property type="nucleotide sequence ID" value="NZ_FNCO01000021.1"/>
</dbReference>
<sequence>MKTLVGMFFGMLAGFFLACCVIAAISLIGAGADQLGFTEWTARYYILCLGVSVASLCCSTHARRQWPAMIVFVIAVALVMGIGFQTFLGSSSGNNPADQMLANLQSIAVFTAKAVMYVAPGAVMAFLMFVAIEGVARSKALAAASPVNANE</sequence>
<dbReference type="AlphaFoldDB" id="A0A1G8R3Q4"/>
<dbReference type="Proteomes" id="UP000182894">
    <property type="component" value="Unassembled WGS sequence"/>
</dbReference>
<dbReference type="OrthoDB" id="7025391at2"/>
<feature type="transmembrane region" description="Helical" evidence="1">
    <location>
        <begin position="42"/>
        <end position="59"/>
    </location>
</feature>
<accession>A0A1G8R3Q4</accession>
<keyword evidence="1" id="KW-0472">Membrane</keyword>
<dbReference type="PROSITE" id="PS51257">
    <property type="entry name" value="PROKAR_LIPOPROTEIN"/>
    <property type="match status" value="1"/>
</dbReference>
<organism evidence="2 3">
    <name type="scientific">Pseudomonas abietaniphila</name>
    <dbReference type="NCBI Taxonomy" id="89065"/>
    <lineage>
        <taxon>Bacteria</taxon>
        <taxon>Pseudomonadati</taxon>
        <taxon>Pseudomonadota</taxon>
        <taxon>Gammaproteobacteria</taxon>
        <taxon>Pseudomonadales</taxon>
        <taxon>Pseudomonadaceae</taxon>
        <taxon>Pseudomonas</taxon>
    </lineage>
</organism>
<feature type="transmembrane region" description="Helical" evidence="1">
    <location>
        <begin position="107"/>
        <end position="132"/>
    </location>
</feature>